<sequence>MQRSRISVVSMRRSWFSVLGLWHSRVRGDDMKYLLGHALLILSLLALALPAQALVGVRASSTASSVASGVTFVGNGTPVVGSIGIPLLGIGSLTPPLPGGIQTGDLLVCMIESHDDYAHAISASTPGWTTRYSLSFPGGILGLLAPPHRASMFFKIATSAAEPAPVILRGGLLSLLSLNSAVARCSAFRGVDTGTPFDIASASAGDDSADLTIETGTTASNVTRDTMLLLSAHLNNDPATTSVTTAGGLSWTQAHHTTVNAVLDLGLALDDAMISLFYAQKSPTAAVGPLVVSANAQTGISHGVLSSLRPAPAVLTLNRPTGTQSGDVLLATLAVTKDYLTITPPSGWSLVRQVTQSAGNASQLYTYLRVAGGSEPVSYNWTFSGGAHVGLVGSLTALTGVDVTAPVVDAEAGAATVSDVSHTAPSVSASRASHALFTAHAYSSAASWTAPGGMTELTDVASTTLGSNDGISLSTHLESRFLSGASGTRTATASAAADTGAAQSIILRSASLFDHIRIEHDGSALTCAAEPVVVKACADPACTTLYTSGTVTGNLIWTGVPNGIIPFTINPSLPGSGQTVVNVSVTTVQAIILGSSNVFPLPGNVGDCLNISNGSASCQLQFTNTGFLFSTIPNQIAGVNSASITMQAVRTDNNTGVCSTLFSGNRVVEMAAQCMNPTTCAGQAVSINGVPIAGSPASSIAGYTPVSLSFGANSTASFIQRYPDVGSIRLSARYALEPGVFVSGSSNNYVVRPYDLRIVDIAATASAAANPGAANASGPAFVAAGDGSTAVSQFSLSVAAAAYSDNAPGYTVAPNFGRELVPEGVLLSHALIADADLLNPGTLFNASLPGSSFVGGVVRPTSLGWNEVGIMQLVAGIADGDYLGAGPAALATPSGNIGRFYPAGFRRLSSDVTPACSAVADFTYMGQGFNVAATLQAVAAGSSQSVTQNYRGAYAKGQVLLAAEHADNGIDLSSRLTVPTSSWLAGVYTLNGTAQFARPLSASPDASWGPYDNLLLGVRVADSDGAVLDGLNMNPATAATCSTCNHQLLDSTPMRMRLGRLRLQNAYGSELLPLPVPLEAQYWNGSLYATNTLDSCTTLAASQVAMGNYQGSLAACETSVSTAGLLQSGRINLTLSRPGPGNGGSVDLSLNAGVAASGNSCIAGAATTATAAGFGWFGVNPGARATFGLRRSPLIYLRENF</sequence>
<feature type="domain" description="DUF6701" evidence="1">
    <location>
        <begin position="612"/>
        <end position="1199"/>
    </location>
</feature>
<evidence type="ECO:0000313" key="3">
    <source>
        <dbReference type="Proteomes" id="UP000275137"/>
    </source>
</evidence>
<evidence type="ECO:0000313" key="2">
    <source>
        <dbReference type="EMBL" id="ROH87216.1"/>
    </source>
</evidence>
<comment type="caution">
    <text evidence="2">The sequence shown here is derived from an EMBL/GenBank/DDBJ whole genome shotgun (WGS) entry which is preliminary data.</text>
</comment>
<reference evidence="2 3" key="1">
    <citation type="submission" date="2018-10" db="EMBL/GenBank/DDBJ databases">
        <authorList>
            <person name="Chen W.-M."/>
        </authorList>
    </citation>
    <scope>NUCLEOTIDE SEQUENCE [LARGE SCALE GENOMIC DNA]</scope>
    <source>
        <strain evidence="2 3">H-5</strain>
    </source>
</reference>
<evidence type="ECO:0000259" key="1">
    <source>
        <dbReference type="Pfam" id="PF20419"/>
    </source>
</evidence>
<dbReference type="Pfam" id="PF20419">
    <property type="entry name" value="DUF6701"/>
    <property type="match status" value="1"/>
</dbReference>
<accession>A0A3N0V333</accession>
<gene>
    <name evidence="2" type="ORF">ED236_05985</name>
</gene>
<dbReference type="Proteomes" id="UP000275137">
    <property type="component" value="Unassembled WGS sequence"/>
</dbReference>
<protein>
    <recommendedName>
        <fullName evidence="1">DUF6701 domain-containing protein</fullName>
    </recommendedName>
</protein>
<dbReference type="AlphaFoldDB" id="A0A3N0V333"/>
<keyword evidence="3" id="KW-1185">Reference proteome</keyword>
<name>A0A3N0V333_9PROT</name>
<dbReference type="InterPro" id="IPR046524">
    <property type="entry name" value="DUF6701"/>
</dbReference>
<organism evidence="2 3">
    <name type="scientific">Pseudomethylobacillus aquaticus</name>
    <dbReference type="NCBI Taxonomy" id="2676064"/>
    <lineage>
        <taxon>Bacteria</taxon>
        <taxon>Pseudomonadati</taxon>
        <taxon>Pseudomonadota</taxon>
        <taxon>Betaproteobacteria</taxon>
        <taxon>Nitrosomonadales</taxon>
        <taxon>Methylophilaceae</taxon>
        <taxon>Pseudomethylobacillus</taxon>
    </lineage>
</organism>
<proteinExistence type="predicted"/>
<dbReference type="EMBL" id="RJVP01000002">
    <property type="protein sequence ID" value="ROH87216.1"/>
    <property type="molecule type" value="Genomic_DNA"/>
</dbReference>